<keyword evidence="1" id="KW-1133">Transmembrane helix</keyword>
<evidence type="ECO:0000313" key="2">
    <source>
        <dbReference type="EMBL" id="SDD06274.1"/>
    </source>
</evidence>
<reference evidence="2 3" key="1">
    <citation type="submission" date="2016-09" db="EMBL/GenBank/DDBJ databases">
        <authorList>
            <person name="Capua I."/>
            <person name="De Benedictis P."/>
            <person name="Joannis T."/>
            <person name="Lombin L.H."/>
            <person name="Cattoli G."/>
        </authorList>
    </citation>
    <scope>NUCLEOTIDE SEQUENCE [LARGE SCALE GENOMIC DNA]</scope>
    <source>
        <strain evidence="2 3">ISLP-3</strain>
    </source>
</reference>
<dbReference type="Proteomes" id="UP000199039">
    <property type="component" value="Unassembled WGS sequence"/>
</dbReference>
<dbReference type="STRING" id="1814289.SAMN05216410_2737"/>
<feature type="transmembrane region" description="Helical" evidence="1">
    <location>
        <begin position="49"/>
        <end position="69"/>
    </location>
</feature>
<dbReference type="EMBL" id="FMYH01000005">
    <property type="protein sequence ID" value="SDD06274.1"/>
    <property type="molecule type" value="Genomic_DNA"/>
</dbReference>
<dbReference type="AlphaFoldDB" id="A0A1G6RPI7"/>
<accession>A0A1G6RPI7</accession>
<feature type="transmembrane region" description="Helical" evidence="1">
    <location>
        <begin position="110"/>
        <end position="132"/>
    </location>
</feature>
<evidence type="ECO:0000256" key="1">
    <source>
        <dbReference type="SAM" id="Phobius"/>
    </source>
</evidence>
<evidence type="ECO:0000313" key="3">
    <source>
        <dbReference type="Proteomes" id="UP000199039"/>
    </source>
</evidence>
<keyword evidence="1" id="KW-0472">Membrane</keyword>
<organism evidence="2 3">
    <name type="scientific">Sanguibacter gelidistatuariae</name>
    <dbReference type="NCBI Taxonomy" id="1814289"/>
    <lineage>
        <taxon>Bacteria</taxon>
        <taxon>Bacillati</taxon>
        <taxon>Actinomycetota</taxon>
        <taxon>Actinomycetes</taxon>
        <taxon>Micrococcales</taxon>
        <taxon>Sanguibacteraceae</taxon>
        <taxon>Sanguibacter</taxon>
    </lineage>
</organism>
<keyword evidence="1" id="KW-0812">Transmembrane</keyword>
<name>A0A1G6RPI7_9MICO</name>
<feature type="transmembrane region" description="Helical" evidence="1">
    <location>
        <begin position="81"/>
        <end position="103"/>
    </location>
</feature>
<proteinExistence type="predicted"/>
<keyword evidence="3" id="KW-1185">Reference proteome</keyword>
<sequence>MTCRVGNTSIDISNVESNLGQADRDEASDALNILSADRERLAEHVQAPWALLAAFGALSAWVVGAAATADPGANYEPSSTAWLAVLGALVVAHLVQHETGICFRTMGARAIWAMIGILAACLILFSVSLGLVSLSMRWAVVLTTLAAFGITTWLAGVAYQSAAENLRRE</sequence>
<feature type="transmembrane region" description="Helical" evidence="1">
    <location>
        <begin position="138"/>
        <end position="159"/>
    </location>
</feature>
<protein>
    <submittedName>
        <fullName evidence="2">Uncharacterized protein</fullName>
    </submittedName>
</protein>
<gene>
    <name evidence="2" type="ORF">SAMN05216410_2737</name>
</gene>